<organism evidence="3 4">
    <name type="scientific">Tricholomella constricta</name>
    <dbReference type="NCBI Taxonomy" id="117010"/>
    <lineage>
        <taxon>Eukaryota</taxon>
        <taxon>Fungi</taxon>
        <taxon>Dikarya</taxon>
        <taxon>Basidiomycota</taxon>
        <taxon>Agaricomycotina</taxon>
        <taxon>Agaricomycetes</taxon>
        <taxon>Agaricomycetidae</taxon>
        <taxon>Agaricales</taxon>
        <taxon>Tricholomatineae</taxon>
        <taxon>Lyophyllaceae</taxon>
        <taxon>Tricholomella</taxon>
    </lineage>
</organism>
<dbReference type="PANTHER" id="PTHR35872">
    <property type="entry name" value="INTEGRAL MEMBRANE PROTEIN (AFU_ORTHOLOGUE AFUA_5G07110)"/>
    <property type="match status" value="1"/>
</dbReference>
<reference evidence="3 4" key="1">
    <citation type="journal article" date="2020" name="ISME J.">
        <title>Uncovering the hidden diversity of litter-decomposition mechanisms in mushroom-forming fungi.</title>
        <authorList>
            <person name="Floudas D."/>
            <person name="Bentzer J."/>
            <person name="Ahren D."/>
            <person name="Johansson T."/>
            <person name="Persson P."/>
            <person name="Tunlid A."/>
        </authorList>
    </citation>
    <scope>NUCLEOTIDE SEQUENCE [LARGE SCALE GENOMIC DNA]</scope>
    <source>
        <strain evidence="3 4">CBS 661.87</strain>
    </source>
</reference>
<feature type="compositionally biased region" description="Polar residues" evidence="1">
    <location>
        <begin position="103"/>
        <end position="112"/>
    </location>
</feature>
<evidence type="ECO:0000256" key="1">
    <source>
        <dbReference type="SAM" id="MobiDB-lite"/>
    </source>
</evidence>
<protein>
    <submittedName>
        <fullName evidence="3">Uncharacterized protein</fullName>
    </submittedName>
</protein>
<dbReference type="OrthoDB" id="3365211at2759"/>
<feature type="compositionally biased region" description="Polar residues" evidence="1">
    <location>
        <begin position="10"/>
        <end position="31"/>
    </location>
</feature>
<proteinExistence type="predicted"/>
<feature type="transmembrane region" description="Helical" evidence="2">
    <location>
        <begin position="426"/>
        <end position="450"/>
    </location>
</feature>
<name>A0A8H5HQI0_9AGAR</name>
<accession>A0A8H5HQI0</accession>
<dbReference type="EMBL" id="JAACJP010000001">
    <property type="protein sequence ID" value="KAF5387704.1"/>
    <property type="molecule type" value="Genomic_DNA"/>
</dbReference>
<keyword evidence="2" id="KW-1133">Transmembrane helix</keyword>
<feature type="region of interest" description="Disordered" evidence="1">
    <location>
        <begin position="503"/>
        <end position="526"/>
    </location>
</feature>
<evidence type="ECO:0000256" key="2">
    <source>
        <dbReference type="SAM" id="Phobius"/>
    </source>
</evidence>
<dbReference type="PANTHER" id="PTHR35872:SF2">
    <property type="entry name" value="INTEGRAL MEMBRANE PROTEIN (AFU_ORTHOLOGUE AFUA_5G07110)"/>
    <property type="match status" value="1"/>
</dbReference>
<feature type="region of interest" description="Disordered" evidence="1">
    <location>
        <begin position="1"/>
        <end position="112"/>
    </location>
</feature>
<comment type="caution">
    <text evidence="3">The sequence shown here is derived from an EMBL/GenBank/DDBJ whole genome shotgun (WGS) entry which is preliminary data.</text>
</comment>
<evidence type="ECO:0000313" key="4">
    <source>
        <dbReference type="Proteomes" id="UP000565441"/>
    </source>
</evidence>
<feature type="transmembrane region" description="Helical" evidence="2">
    <location>
        <begin position="456"/>
        <end position="479"/>
    </location>
</feature>
<keyword evidence="2" id="KW-0812">Transmembrane</keyword>
<gene>
    <name evidence="3" type="ORF">D9615_000499</name>
</gene>
<dbReference type="Pfam" id="PF11204">
    <property type="entry name" value="DUF2985"/>
    <property type="match status" value="1"/>
</dbReference>
<feature type="transmembrane region" description="Helical" evidence="2">
    <location>
        <begin position="278"/>
        <end position="298"/>
    </location>
</feature>
<dbReference type="Proteomes" id="UP000565441">
    <property type="component" value="Unassembled WGS sequence"/>
</dbReference>
<keyword evidence="2" id="KW-0472">Membrane</keyword>
<dbReference type="AlphaFoldDB" id="A0A8H5HQI0"/>
<evidence type="ECO:0000313" key="3">
    <source>
        <dbReference type="EMBL" id="KAF5387704.1"/>
    </source>
</evidence>
<dbReference type="InterPro" id="IPR021369">
    <property type="entry name" value="DUF2985"/>
</dbReference>
<sequence length="554" mass="61484">MPSIRIRGSAYSTLRESSTSPQSRPLSTLFVSNEELAADSTTPTGSPPPPRMRRSMPTLRGQPPDSESPDVARPSARPRSGTTTSRVHTYCIGSSRRYPRGPSTDNDSEISIEQTASPLLMVPRDGMVMMDGPQAEVIMRSNGEPGVIGSALSVTDSDGDARRLLLPSVHHDDVVEHLDVIDPQVGTVSNLTNAANAILIPPLSWYSRKPVLVLTGPPPSTDAGDPELDGHREKHLQDSLDRHVDDVLRRPSKSRRTMKGVWSFLKTPMGASYFAEQIFTAIYGFLVVFWGAAIVLFVGKLINFHNPNTQGFWVEVASQVENGLFTVTGIGLIPYRVWDTYRIFWIWHYKRKTRKLRTKAGLPQLFDEDDLPDPKYDPNYVHNNENFDTLRLGIGPTEQKRTELVVTGPHSHTIYNFFQAFPINTALLICLLNDGNSIFQIMLCGTMWGLDRFQRPAWSTGILIPCSFLCGIFAAVFIWRGGQKTKRVAEVAERLRAALAADDDHQPDGDAKYSNPRSTAPELEKLTEDVEECEMAVDEHMTIPSSGGRITSPS</sequence>
<keyword evidence="4" id="KW-1185">Reference proteome</keyword>